<feature type="region of interest" description="Disordered" evidence="1">
    <location>
        <begin position="1"/>
        <end position="20"/>
    </location>
</feature>
<gene>
    <name evidence="2" type="ORF">J2S41_003922</name>
</gene>
<comment type="caution">
    <text evidence="2">The sequence shown here is derived from an EMBL/GenBank/DDBJ whole genome shotgun (WGS) entry which is preliminary data.</text>
</comment>
<reference evidence="2" key="1">
    <citation type="submission" date="2023-07" db="EMBL/GenBank/DDBJ databases">
        <title>Sequencing the genomes of 1000 actinobacteria strains.</title>
        <authorList>
            <person name="Klenk H.-P."/>
        </authorList>
    </citation>
    <scope>NUCLEOTIDE SEQUENCE</scope>
    <source>
        <strain evidence="2">DSM 44707</strain>
    </source>
</reference>
<organism evidence="2 3">
    <name type="scientific">Catenuloplanes atrovinosus</name>
    <dbReference type="NCBI Taxonomy" id="137266"/>
    <lineage>
        <taxon>Bacteria</taxon>
        <taxon>Bacillati</taxon>
        <taxon>Actinomycetota</taxon>
        <taxon>Actinomycetes</taxon>
        <taxon>Micromonosporales</taxon>
        <taxon>Micromonosporaceae</taxon>
        <taxon>Catenuloplanes</taxon>
    </lineage>
</organism>
<dbReference type="EMBL" id="JAVDYB010000001">
    <property type="protein sequence ID" value="MDR7277144.1"/>
    <property type="molecule type" value="Genomic_DNA"/>
</dbReference>
<protein>
    <submittedName>
        <fullName evidence="2">Uncharacterized protein</fullName>
    </submittedName>
</protein>
<evidence type="ECO:0000256" key="1">
    <source>
        <dbReference type="SAM" id="MobiDB-lite"/>
    </source>
</evidence>
<dbReference type="AlphaFoldDB" id="A0AAE3YNN2"/>
<evidence type="ECO:0000313" key="2">
    <source>
        <dbReference type="EMBL" id="MDR7277144.1"/>
    </source>
</evidence>
<name>A0AAE3YNN2_9ACTN</name>
<sequence>MGLHDAIYRAQKDKPELAETEQRILDELTERDRDSEVETAEPAA</sequence>
<evidence type="ECO:0000313" key="3">
    <source>
        <dbReference type="Proteomes" id="UP001183643"/>
    </source>
</evidence>
<dbReference type="Proteomes" id="UP001183643">
    <property type="component" value="Unassembled WGS sequence"/>
</dbReference>
<dbReference type="RefSeq" id="WP_310369345.1">
    <property type="nucleotide sequence ID" value="NZ_JAVDYB010000001.1"/>
</dbReference>
<accession>A0AAE3YNN2</accession>
<proteinExistence type="predicted"/>
<keyword evidence="3" id="KW-1185">Reference proteome</keyword>